<organism evidence="1 2">
    <name type="scientific">Pisolithus tinctorius Marx 270</name>
    <dbReference type="NCBI Taxonomy" id="870435"/>
    <lineage>
        <taxon>Eukaryota</taxon>
        <taxon>Fungi</taxon>
        <taxon>Dikarya</taxon>
        <taxon>Basidiomycota</taxon>
        <taxon>Agaricomycotina</taxon>
        <taxon>Agaricomycetes</taxon>
        <taxon>Agaricomycetidae</taxon>
        <taxon>Boletales</taxon>
        <taxon>Sclerodermatineae</taxon>
        <taxon>Pisolithaceae</taxon>
        <taxon>Pisolithus</taxon>
    </lineage>
</organism>
<accession>A0A0C3JII9</accession>
<protein>
    <recommendedName>
        <fullName evidence="3">MYND-type domain-containing protein</fullName>
    </recommendedName>
</protein>
<evidence type="ECO:0000313" key="2">
    <source>
        <dbReference type="Proteomes" id="UP000054217"/>
    </source>
</evidence>
<dbReference type="OrthoDB" id="4851849at2759"/>
<keyword evidence="2" id="KW-1185">Reference proteome</keyword>
<reference evidence="2" key="2">
    <citation type="submission" date="2015-01" db="EMBL/GenBank/DDBJ databases">
        <title>Evolutionary Origins and Diversification of the Mycorrhizal Mutualists.</title>
        <authorList>
            <consortium name="DOE Joint Genome Institute"/>
            <consortium name="Mycorrhizal Genomics Consortium"/>
            <person name="Kohler A."/>
            <person name="Kuo A."/>
            <person name="Nagy L.G."/>
            <person name="Floudas D."/>
            <person name="Copeland A."/>
            <person name="Barry K.W."/>
            <person name="Cichocki N."/>
            <person name="Veneault-Fourrey C."/>
            <person name="LaButti K."/>
            <person name="Lindquist E.A."/>
            <person name="Lipzen A."/>
            <person name="Lundell T."/>
            <person name="Morin E."/>
            <person name="Murat C."/>
            <person name="Riley R."/>
            <person name="Ohm R."/>
            <person name="Sun H."/>
            <person name="Tunlid A."/>
            <person name="Henrissat B."/>
            <person name="Grigoriev I.V."/>
            <person name="Hibbett D.S."/>
            <person name="Martin F."/>
        </authorList>
    </citation>
    <scope>NUCLEOTIDE SEQUENCE [LARGE SCALE GENOMIC DNA]</scope>
    <source>
        <strain evidence="2">Marx 270</strain>
    </source>
</reference>
<dbReference type="HOGENOM" id="CLU_007949_0_0_1"/>
<name>A0A0C3JII9_PISTI</name>
<dbReference type="Pfam" id="PF14441">
    <property type="entry name" value="OTT_1508_deam"/>
    <property type="match status" value="1"/>
</dbReference>
<dbReference type="InParanoid" id="A0A0C3JII9"/>
<reference evidence="1 2" key="1">
    <citation type="submission" date="2014-04" db="EMBL/GenBank/DDBJ databases">
        <authorList>
            <consortium name="DOE Joint Genome Institute"/>
            <person name="Kuo A."/>
            <person name="Kohler A."/>
            <person name="Costa M.D."/>
            <person name="Nagy L.G."/>
            <person name="Floudas D."/>
            <person name="Copeland A."/>
            <person name="Barry K.W."/>
            <person name="Cichocki N."/>
            <person name="Veneault-Fourrey C."/>
            <person name="LaButti K."/>
            <person name="Lindquist E.A."/>
            <person name="Lipzen A."/>
            <person name="Lundell T."/>
            <person name="Morin E."/>
            <person name="Murat C."/>
            <person name="Sun H."/>
            <person name="Tunlid A."/>
            <person name="Henrissat B."/>
            <person name="Grigoriev I.V."/>
            <person name="Hibbett D.S."/>
            <person name="Martin F."/>
            <person name="Nordberg H.P."/>
            <person name="Cantor M.N."/>
            <person name="Hua S.X."/>
        </authorList>
    </citation>
    <scope>NUCLEOTIDE SEQUENCE [LARGE SCALE GENOMIC DNA]</scope>
    <source>
        <strain evidence="1 2">Marx 270</strain>
    </source>
</reference>
<evidence type="ECO:0000313" key="1">
    <source>
        <dbReference type="EMBL" id="KIN97411.1"/>
    </source>
</evidence>
<dbReference type="InterPro" id="IPR027796">
    <property type="entry name" value="OTT_1508_deam-like"/>
</dbReference>
<dbReference type="EMBL" id="KN832029">
    <property type="protein sequence ID" value="KIN97411.1"/>
    <property type="molecule type" value="Genomic_DNA"/>
</dbReference>
<dbReference type="STRING" id="870435.A0A0C3JII9"/>
<sequence length="941" mass="107492">MAGSTFRWENAEVFTSLANLLSLRKGACLGPMERRDDDTEDNMNSAHACAGDDLKRRFLDRFAKVMSRNKGGECVACVALRESRNITLEEPDGVKITLLVARNEAFGNEDCNFCNKVERLLAALGASDRINTENPTIKQALWEAMLDYNEPRIEQYTTSFQKNVHAFARSGYLDSIPPYCLAQALDSCQGAGTAFCDSNEIGPYSKATHNAYMQFAQAHLRELLDIFSFGDRAVQRRLLAERAYFIRHMYSVRIFINASCDDLGSRLLSDIDFLGRLRSCYYTLVEAAETIPGFANLSIMLVDKPASHNLQPALPSLENLFKWLGLHLNLATVQKFVGDTTIATVQQDFMKLQHKAFSQTLATHAEIQLVFYIAQRMHPETVTKEFHPYIGCSKLCCFLCFTFLRFFGQYGPFFKVRGCHGKVYPLWSLPDASGLHVDMCMELYSAWQKTLGHMSREMTRAVATSPHHKVESSAGITDDYSVPSSHIHDYHTELTIQSKFRALRAKLAAKSSSDKAHKVVANSDSKDDRAELTRYTSFPLRSGKCAHCDKKTSRKCSKCTGPWLCSKMCEGIYDFYDHNFKCAIRRPLDSADYLERACWENEIPDDIDTLEEYGFIKFPSAFDRRNLLGVFIGLTHMGIGSRELRKWQEDGMLLANIISTYEGKPEYRRGGCYEWFRENICILNRTDAQTYTRDQFAIVRPYLDVGDQSKDPHELVPNAKRKSFLLYAILFNGWHPDPSHSEKSIQDLYYTFGFCLCCDTGSEQVLARLYMMLICRCSFQEFWLAYQNHSLVALMDAKGLEKARQSIQHLEGFLKIKSNDWCPTVWHLRLFTQSRAALPGRYVARDYGFFNCETVEEQLALKETYKRLLEIPKVDPMELHVACIQGELYGFAKMHLPDLQWRFGKIMKNSYPTHVDVEGAGKWRWASPVHCQSGWSCENNV</sequence>
<evidence type="ECO:0008006" key="3">
    <source>
        <dbReference type="Google" id="ProtNLM"/>
    </source>
</evidence>
<dbReference type="Proteomes" id="UP000054217">
    <property type="component" value="Unassembled WGS sequence"/>
</dbReference>
<gene>
    <name evidence="1" type="ORF">M404DRAFT_893421</name>
</gene>
<dbReference type="PANTHER" id="PTHR42037:SF1">
    <property type="match status" value="1"/>
</dbReference>
<dbReference type="PANTHER" id="PTHR42037">
    <property type="match status" value="1"/>
</dbReference>
<dbReference type="AlphaFoldDB" id="A0A0C3JII9"/>
<proteinExistence type="predicted"/>